<evidence type="ECO:0000313" key="3">
    <source>
        <dbReference type="Proteomes" id="UP001596047"/>
    </source>
</evidence>
<dbReference type="InterPro" id="IPR013830">
    <property type="entry name" value="SGNH_hydro"/>
</dbReference>
<dbReference type="InterPro" id="IPR036514">
    <property type="entry name" value="SGNH_hydro_sf"/>
</dbReference>
<evidence type="ECO:0000259" key="1">
    <source>
        <dbReference type="Pfam" id="PF13472"/>
    </source>
</evidence>
<sequence length="266" mass="29353">MAKERWIKLFMGIAALSCVVWVLSLAWTLQDYWGGSAPAAATPLPMATDTPEPVKSDGKFRLLALGDSLTRGTGDPGGKGYVGYLLENLKEQSQQEIVLHNFGVNGLTSVGLAEQLQSHLNEIKSADAIVMSIGGNDLFQDGETLGKLDPANIGQIEEEYLRRLDGILHQLREQNQAANIYLIGLYNPFIELGNTETTTKIVRDWNYQTGEVTAKYPQTVLVPTFDLFQLHIQDYLAKDLFHPNAAGYRLIGERIASLMSWEGVGK</sequence>
<name>A0ABW0W8V1_9BACL</name>
<dbReference type="SUPFAM" id="SSF52266">
    <property type="entry name" value="SGNH hydrolase"/>
    <property type="match status" value="1"/>
</dbReference>
<dbReference type="Proteomes" id="UP001596047">
    <property type="component" value="Unassembled WGS sequence"/>
</dbReference>
<reference evidence="3" key="1">
    <citation type="journal article" date="2019" name="Int. J. Syst. Evol. Microbiol.">
        <title>The Global Catalogue of Microorganisms (GCM) 10K type strain sequencing project: providing services to taxonomists for standard genome sequencing and annotation.</title>
        <authorList>
            <consortium name="The Broad Institute Genomics Platform"/>
            <consortium name="The Broad Institute Genome Sequencing Center for Infectious Disease"/>
            <person name="Wu L."/>
            <person name="Ma J."/>
        </authorList>
    </citation>
    <scope>NUCLEOTIDE SEQUENCE [LARGE SCALE GENOMIC DNA]</scope>
    <source>
        <strain evidence="3">CGMCC 1.3240</strain>
    </source>
</reference>
<evidence type="ECO:0000313" key="2">
    <source>
        <dbReference type="EMBL" id="MFC5653444.1"/>
    </source>
</evidence>
<dbReference type="Pfam" id="PF13472">
    <property type="entry name" value="Lipase_GDSL_2"/>
    <property type="match status" value="1"/>
</dbReference>
<protein>
    <submittedName>
        <fullName evidence="2">GDSL-type esterase/lipase family protein</fullName>
    </submittedName>
</protein>
<dbReference type="InterPro" id="IPR051532">
    <property type="entry name" value="Ester_Hydrolysis_Enzymes"/>
</dbReference>
<feature type="domain" description="SGNH hydrolase-type esterase" evidence="1">
    <location>
        <begin position="64"/>
        <end position="250"/>
    </location>
</feature>
<proteinExistence type="predicted"/>
<dbReference type="RefSeq" id="WP_379192100.1">
    <property type="nucleotide sequence ID" value="NZ_JBHSOW010000126.1"/>
</dbReference>
<dbReference type="PANTHER" id="PTHR30383">
    <property type="entry name" value="THIOESTERASE 1/PROTEASE 1/LYSOPHOSPHOLIPASE L1"/>
    <property type="match status" value="1"/>
</dbReference>
<dbReference type="EMBL" id="JBHSOW010000126">
    <property type="protein sequence ID" value="MFC5653444.1"/>
    <property type="molecule type" value="Genomic_DNA"/>
</dbReference>
<gene>
    <name evidence="2" type="ORF">ACFPYJ_30870</name>
</gene>
<organism evidence="2 3">
    <name type="scientific">Paenibacillus solisilvae</name>
    <dbReference type="NCBI Taxonomy" id="2486751"/>
    <lineage>
        <taxon>Bacteria</taxon>
        <taxon>Bacillati</taxon>
        <taxon>Bacillota</taxon>
        <taxon>Bacilli</taxon>
        <taxon>Bacillales</taxon>
        <taxon>Paenibacillaceae</taxon>
        <taxon>Paenibacillus</taxon>
    </lineage>
</organism>
<comment type="caution">
    <text evidence="2">The sequence shown here is derived from an EMBL/GenBank/DDBJ whole genome shotgun (WGS) entry which is preliminary data.</text>
</comment>
<keyword evidence="3" id="KW-1185">Reference proteome</keyword>
<accession>A0ABW0W8V1</accession>
<dbReference type="PANTHER" id="PTHR30383:SF27">
    <property type="entry name" value="SPORE GERMINATION LIPASE LIPC"/>
    <property type="match status" value="1"/>
</dbReference>
<dbReference type="Gene3D" id="3.40.50.1110">
    <property type="entry name" value="SGNH hydrolase"/>
    <property type="match status" value="1"/>
</dbReference>